<dbReference type="OrthoDB" id="2865258at2759"/>
<dbReference type="Pfam" id="PF12689">
    <property type="entry name" value="Acid_PPase"/>
    <property type="match status" value="1"/>
</dbReference>
<dbReference type="CDD" id="cd07501">
    <property type="entry name" value="HAD_MDP-1_like"/>
    <property type="match status" value="1"/>
</dbReference>
<sequence length="222" mass="25245">MPRWKGGITASADSGNAATATITALPKRTAWPSTFTDGLPLPRLIVFDLDYTLWPFWVDTHVTVTRRRGESRSSLKAVDGGSKVKDDYDEHYGFYPDVAGILDALKQKGIRISAASRTHAPDLAREMLELLRIPSGGSSRSAYEYFDVEPKIYPGDKRDHFRKLHRDSGIEFEEMLFFDDEQRNRKVELLGVTMRHVEYGLNIAEIDEGVKDWRKKNKTIPN</sequence>
<protein>
    <recommendedName>
        <fullName evidence="3">Magnesium-dependent phosphatase-1</fullName>
    </recommendedName>
</protein>
<reference evidence="2" key="1">
    <citation type="journal article" date="2020" name="Stud. Mycol.">
        <title>101 Dothideomycetes genomes: A test case for predicting lifestyles and emergence of pathogens.</title>
        <authorList>
            <person name="Haridas S."/>
            <person name="Albert R."/>
            <person name="Binder M."/>
            <person name="Bloem J."/>
            <person name="LaButti K."/>
            <person name="Salamov A."/>
            <person name="Andreopoulos B."/>
            <person name="Baker S."/>
            <person name="Barry K."/>
            <person name="Bills G."/>
            <person name="Bluhm B."/>
            <person name="Cannon C."/>
            <person name="Castanera R."/>
            <person name="Culley D."/>
            <person name="Daum C."/>
            <person name="Ezra D."/>
            <person name="Gonzalez J."/>
            <person name="Henrissat B."/>
            <person name="Kuo A."/>
            <person name="Liang C."/>
            <person name="Lipzen A."/>
            <person name="Lutzoni F."/>
            <person name="Magnuson J."/>
            <person name="Mondo S."/>
            <person name="Nolan M."/>
            <person name="Ohm R."/>
            <person name="Pangilinan J."/>
            <person name="Park H.-J."/>
            <person name="Ramirez L."/>
            <person name="Alfaro M."/>
            <person name="Sun H."/>
            <person name="Tritt A."/>
            <person name="Yoshinaga Y."/>
            <person name="Zwiers L.-H."/>
            <person name="Turgeon B."/>
            <person name="Goodwin S."/>
            <person name="Spatafora J."/>
            <person name="Crous P."/>
            <person name="Grigoriev I."/>
        </authorList>
    </citation>
    <scope>NUCLEOTIDE SEQUENCE [LARGE SCALE GENOMIC DNA]</scope>
    <source>
        <strain evidence="2">CBS 304.66</strain>
    </source>
</reference>
<dbReference type="SFLD" id="SFLDG01129">
    <property type="entry name" value="C1.5:_HAD__Beta-PGM__Phosphata"/>
    <property type="match status" value="1"/>
</dbReference>
<accession>A0A9P4N8G6</accession>
<dbReference type="Gene3D" id="3.40.50.1000">
    <property type="entry name" value="HAD superfamily/HAD-like"/>
    <property type="match status" value="1"/>
</dbReference>
<dbReference type="InterPro" id="IPR010033">
    <property type="entry name" value="HAD_SF_ppase_IIIC"/>
</dbReference>
<gene>
    <name evidence="1" type="ORF">CC78DRAFT_463144</name>
</gene>
<evidence type="ECO:0000313" key="2">
    <source>
        <dbReference type="Proteomes" id="UP000800093"/>
    </source>
</evidence>
<dbReference type="InterPro" id="IPR036412">
    <property type="entry name" value="HAD-like_sf"/>
</dbReference>
<dbReference type="NCBIfam" id="TIGR01685">
    <property type="entry name" value="MDP-1"/>
    <property type="match status" value="1"/>
</dbReference>
<organism evidence="1 2">
    <name type="scientific">Lojkania enalia</name>
    <dbReference type="NCBI Taxonomy" id="147567"/>
    <lineage>
        <taxon>Eukaryota</taxon>
        <taxon>Fungi</taxon>
        <taxon>Dikarya</taxon>
        <taxon>Ascomycota</taxon>
        <taxon>Pezizomycotina</taxon>
        <taxon>Dothideomycetes</taxon>
        <taxon>Pleosporomycetidae</taxon>
        <taxon>Pleosporales</taxon>
        <taxon>Pleosporales incertae sedis</taxon>
        <taxon>Lojkania</taxon>
    </lineage>
</organism>
<name>A0A9P4N8G6_9PLEO</name>
<evidence type="ECO:0000313" key="1">
    <source>
        <dbReference type="EMBL" id="KAF2264686.1"/>
    </source>
</evidence>
<dbReference type="Proteomes" id="UP000800093">
    <property type="component" value="Unassembled WGS sequence"/>
</dbReference>
<keyword evidence="2" id="KW-1185">Reference proteome</keyword>
<evidence type="ECO:0008006" key="3">
    <source>
        <dbReference type="Google" id="ProtNLM"/>
    </source>
</evidence>
<dbReference type="InterPro" id="IPR010036">
    <property type="entry name" value="MDP_1_eu_arc"/>
</dbReference>
<dbReference type="InterPro" id="IPR023214">
    <property type="entry name" value="HAD_sf"/>
</dbReference>
<dbReference type="SFLD" id="SFLDG01131">
    <property type="entry name" value="C1.5.2:_MDP_Like"/>
    <property type="match status" value="1"/>
</dbReference>
<dbReference type="PANTHER" id="PTHR17901">
    <property type="entry name" value="MAGNESIUM-DEPENDENT PHOSPHATASE 1 MDP1"/>
    <property type="match status" value="1"/>
</dbReference>
<dbReference type="AlphaFoldDB" id="A0A9P4N8G6"/>
<dbReference type="GO" id="GO:0003993">
    <property type="term" value="F:acid phosphatase activity"/>
    <property type="evidence" value="ECO:0007669"/>
    <property type="project" value="TreeGrafter"/>
</dbReference>
<dbReference type="EMBL" id="ML986614">
    <property type="protein sequence ID" value="KAF2264686.1"/>
    <property type="molecule type" value="Genomic_DNA"/>
</dbReference>
<dbReference type="InterPro" id="IPR035679">
    <property type="entry name" value="MDP-1_euk"/>
</dbReference>
<dbReference type="SFLD" id="SFLDS00003">
    <property type="entry name" value="Haloacid_Dehalogenase"/>
    <property type="match status" value="1"/>
</dbReference>
<dbReference type="SUPFAM" id="SSF56784">
    <property type="entry name" value="HAD-like"/>
    <property type="match status" value="1"/>
</dbReference>
<dbReference type="PANTHER" id="PTHR17901:SF14">
    <property type="entry name" value="MAGNESIUM-DEPENDENT PHOSPHATASE 1"/>
    <property type="match status" value="1"/>
</dbReference>
<comment type="caution">
    <text evidence="1">The sequence shown here is derived from an EMBL/GenBank/DDBJ whole genome shotgun (WGS) entry which is preliminary data.</text>
</comment>
<proteinExistence type="predicted"/>
<dbReference type="NCBIfam" id="TIGR01681">
    <property type="entry name" value="HAD-SF-IIIC"/>
    <property type="match status" value="1"/>
</dbReference>